<dbReference type="PRINTS" id="PR01270">
    <property type="entry name" value="HDASUPER"/>
</dbReference>
<dbReference type="RefSeq" id="WP_179445302.1">
    <property type="nucleotide sequence ID" value="NZ_JACBZS010000001.1"/>
</dbReference>
<evidence type="ECO:0000313" key="7">
    <source>
        <dbReference type="EMBL" id="NYI71485.1"/>
    </source>
</evidence>
<keyword evidence="8" id="KW-1185">Reference proteome</keyword>
<name>A0A7Z0D9J8_9ACTN</name>
<dbReference type="AlphaFoldDB" id="A0A7Z0D9J8"/>
<dbReference type="InterPro" id="IPR000286">
    <property type="entry name" value="HDACs"/>
</dbReference>
<dbReference type="InterPro" id="IPR003085">
    <property type="entry name" value="AcuC"/>
</dbReference>
<dbReference type="Proteomes" id="UP000527616">
    <property type="component" value="Unassembled WGS sequence"/>
</dbReference>
<dbReference type="InterPro" id="IPR023696">
    <property type="entry name" value="Ureohydrolase_dom_sf"/>
</dbReference>
<feature type="domain" description="Histone deacetylase" evidence="6">
    <location>
        <begin position="20"/>
        <end position="308"/>
    </location>
</feature>
<evidence type="ECO:0000259" key="6">
    <source>
        <dbReference type="Pfam" id="PF00850"/>
    </source>
</evidence>
<evidence type="ECO:0000256" key="1">
    <source>
        <dbReference type="ARBA" id="ARBA00005101"/>
    </source>
</evidence>
<dbReference type="Pfam" id="PF00850">
    <property type="entry name" value="Hist_deacetyl"/>
    <property type="match status" value="1"/>
</dbReference>
<evidence type="ECO:0000256" key="4">
    <source>
        <dbReference type="ARBA" id="ARBA00022627"/>
    </source>
</evidence>
<dbReference type="SUPFAM" id="SSF52768">
    <property type="entry name" value="Arginase/deacetylase"/>
    <property type="match status" value="1"/>
</dbReference>
<dbReference type="GO" id="GO:0040029">
    <property type="term" value="P:epigenetic regulation of gene expression"/>
    <property type="evidence" value="ECO:0007669"/>
    <property type="project" value="TreeGrafter"/>
</dbReference>
<comment type="pathway">
    <text evidence="1">Ketone degradation; acetoin degradation.</text>
</comment>
<protein>
    <recommendedName>
        <fullName evidence="3">Acetoin utilization protein AcuC</fullName>
    </recommendedName>
</protein>
<dbReference type="UniPathway" id="UPA00040"/>
<dbReference type="CDD" id="cd09994">
    <property type="entry name" value="HDAC_AcuC_like"/>
    <property type="match status" value="1"/>
</dbReference>
<dbReference type="GO" id="GO:0004407">
    <property type="term" value="F:histone deacetylase activity"/>
    <property type="evidence" value="ECO:0007669"/>
    <property type="project" value="TreeGrafter"/>
</dbReference>
<dbReference type="GO" id="GO:0045150">
    <property type="term" value="P:acetoin catabolic process"/>
    <property type="evidence" value="ECO:0007669"/>
    <property type="project" value="UniProtKB-UniPathway"/>
</dbReference>
<dbReference type="PANTHER" id="PTHR10625">
    <property type="entry name" value="HISTONE DEACETYLASE HDAC1-RELATED"/>
    <property type="match status" value="1"/>
</dbReference>
<sequence length="384" mass="40570">MVARLIHSPDLERYHFGPDHPMGPGRVQLTLALARELGILDQLQVAPEPAANEDLLRAVHDELYIAAVKADRTSTIFGIGTPDNPLVVGMHDIAAGISAATTEAARAVWSGEVARGINIAGGHHHAMPMGTSGFCVYNDIAVAIRWLQSAGAKKIAYVDVDAHHGDGVQAIFYDDPSVLTVSLHESPAYLFPGTGYPTETGGSGAEGSAVNVALPPGVGDAGWLRAFEAVVPPVLEAFAPDILITQHGCDSHAADPLTDLQLTLGGQVASYRRLAELAERYAHGRWVITGGGGYAMPWVLPQAWAQLLGVAADVEVDPATPLPSGWLPEDWRERSGPPPATVGDPAPEFTPITEGLDPSSRVDQAILATRRAVFPELGLDPDVF</sequence>
<dbReference type="PANTHER" id="PTHR10625:SF10">
    <property type="entry name" value="HISTONE DEACETYLASE HDAC1"/>
    <property type="match status" value="1"/>
</dbReference>
<proteinExistence type="inferred from homology"/>
<comment type="caution">
    <text evidence="7">The sequence shown here is derived from an EMBL/GenBank/DDBJ whole genome shotgun (WGS) entry which is preliminary data.</text>
</comment>
<keyword evidence="4" id="KW-0006">Acetoin catabolism</keyword>
<accession>A0A7Z0D9J8</accession>
<dbReference type="Gene3D" id="3.40.800.20">
    <property type="entry name" value="Histone deacetylase domain"/>
    <property type="match status" value="1"/>
</dbReference>
<feature type="region of interest" description="Disordered" evidence="5">
    <location>
        <begin position="322"/>
        <end position="357"/>
    </location>
</feature>
<gene>
    <name evidence="7" type="ORF">GGQ54_002045</name>
</gene>
<reference evidence="7 8" key="1">
    <citation type="submission" date="2020-07" db="EMBL/GenBank/DDBJ databases">
        <title>Sequencing the genomes of 1000 actinobacteria strains.</title>
        <authorList>
            <person name="Klenk H.-P."/>
        </authorList>
    </citation>
    <scope>NUCLEOTIDE SEQUENCE [LARGE SCALE GENOMIC DNA]</scope>
    <source>
        <strain evidence="7 8">DSM 103164</strain>
    </source>
</reference>
<evidence type="ECO:0000256" key="2">
    <source>
        <dbReference type="ARBA" id="ARBA00005947"/>
    </source>
</evidence>
<organism evidence="7 8">
    <name type="scientific">Naumannella cuiyingiana</name>
    <dbReference type="NCBI Taxonomy" id="1347891"/>
    <lineage>
        <taxon>Bacteria</taxon>
        <taxon>Bacillati</taxon>
        <taxon>Actinomycetota</taxon>
        <taxon>Actinomycetes</taxon>
        <taxon>Propionibacteriales</taxon>
        <taxon>Propionibacteriaceae</taxon>
        <taxon>Naumannella</taxon>
    </lineage>
</organism>
<dbReference type="InterPro" id="IPR037138">
    <property type="entry name" value="His_deacetylse_dom_sf"/>
</dbReference>
<dbReference type="EMBL" id="JACBZS010000001">
    <property type="protein sequence ID" value="NYI71485.1"/>
    <property type="molecule type" value="Genomic_DNA"/>
</dbReference>
<evidence type="ECO:0000256" key="3">
    <source>
        <dbReference type="ARBA" id="ARBA00020218"/>
    </source>
</evidence>
<evidence type="ECO:0000256" key="5">
    <source>
        <dbReference type="SAM" id="MobiDB-lite"/>
    </source>
</evidence>
<dbReference type="InterPro" id="IPR023801">
    <property type="entry name" value="His_deacetylse_dom"/>
</dbReference>
<comment type="similarity">
    <text evidence="2">Belongs to the histone deacetylase family.</text>
</comment>
<evidence type="ECO:0000313" key="8">
    <source>
        <dbReference type="Proteomes" id="UP000527616"/>
    </source>
</evidence>